<evidence type="ECO:0000313" key="2">
    <source>
        <dbReference type="Proteomes" id="UP000734854"/>
    </source>
</evidence>
<protein>
    <submittedName>
        <fullName evidence="1">Uncharacterized protein</fullName>
    </submittedName>
</protein>
<comment type="caution">
    <text evidence="1">The sequence shown here is derived from an EMBL/GenBank/DDBJ whole genome shotgun (WGS) entry which is preliminary data.</text>
</comment>
<evidence type="ECO:0000313" key="1">
    <source>
        <dbReference type="EMBL" id="KAG6538633.1"/>
    </source>
</evidence>
<dbReference type="AlphaFoldDB" id="A0A8J5IA34"/>
<dbReference type="OrthoDB" id="1304043at2759"/>
<dbReference type="EMBL" id="JACMSC010000001">
    <property type="protein sequence ID" value="KAG6538633.1"/>
    <property type="molecule type" value="Genomic_DNA"/>
</dbReference>
<accession>A0A8J5IA34</accession>
<reference evidence="1 2" key="1">
    <citation type="submission" date="2020-08" db="EMBL/GenBank/DDBJ databases">
        <title>Plant Genome Project.</title>
        <authorList>
            <person name="Zhang R.-G."/>
        </authorList>
    </citation>
    <scope>NUCLEOTIDE SEQUENCE [LARGE SCALE GENOMIC DNA]</scope>
    <source>
        <tissue evidence="1">Rhizome</tissue>
    </source>
</reference>
<proteinExistence type="predicted"/>
<keyword evidence="2" id="KW-1185">Reference proteome</keyword>
<dbReference type="PANTHER" id="PTHR35704">
    <property type="entry name" value="OS02G0254600 PROTEIN"/>
    <property type="match status" value="1"/>
</dbReference>
<gene>
    <name evidence="1" type="ORF">ZIOFF_003757</name>
</gene>
<dbReference type="Proteomes" id="UP000734854">
    <property type="component" value="Unassembled WGS sequence"/>
</dbReference>
<organism evidence="1 2">
    <name type="scientific">Zingiber officinale</name>
    <name type="common">Ginger</name>
    <name type="synonym">Amomum zingiber</name>
    <dbReference type="NCBI Taxonomy" id="94328"/>
    <lineage>
        <taxon>Eukaryota</taxon>
        <taxon>Viridiplantae</taxon>
        <taxon>Streptophyta</taxon>
        <taxon>Embryophyta</taxon>
        <taxon>Tracheophyta</taxon>
        <taxon>Spermatophyta</taxon>
        <taxon>Magnoliopsida</taxon>
        <taxon>Liliopsida</taxon>
        <taxon>Zingiberales</taxon>
        <taxon>Zingiberaceae</taxon>
        <taxon>Zingiber</taxon>
    </lineage>
</organism>
<dbReference type="PANTHER" id="PTHR35704:SF1">
    <property type="entry name" value="OS02G0254600 PROTEIN"/>
    <property type="match status" value="1"/>
</dbReference>
<name>A0A8J5IA34_ZINOF</name>
<sequence>MAEAHQLHFKLDHCRSPPRRVLSRCPRIGRSPRSLKAATEALGRANDNAGSAAAAGVPVKIMLTKKQLRQLVAALNQEPAAVASMPANVELLLDVLRRRQHAKRTEEIQPRCGGWRPVLQSIPEEAVQD</sequence>